<evidence type="ECO:0008006" key="3">
    <source>
        <dbReference type="Google" id="ProtNLM"/>
    </source>
</evidence>
<dbReference type="RefSeq" id="WP_195813816.1">
    <property type="nucleotide sequence ID" value="NZ_JADOBI010000003.1"/>
</dbReference>
<evidence type="ECO:0000313" key="2">
    <source>
        <dbReference type="Proteomes" id="UP000636811"/>
    </source>
</evidence>
<comment type="caution">
    <text evidence="1">The sequence shown here is derived from an EMBL/GenBank/DDBJ whole genome shotgun (WGS) entry which is preliminary data.</text>
</comment>
<protein>
    <recommendedName>
        <fullName evidence="3">Toxin CbtA</fullName>
    </recommendedName>
</protein>
<dbReference type="EMBL" id="JADOBI010000003">
    <property type="protein sequence ID" value="MBF7979222.1"/>
    <property type="molecule type" value="Genomic_DNA"/>
</dbReference>
<organism evidence="1 2">
    <name type="scientific">Rahnella laticis</name>
    <dbReference type="NCBI Taxonomy" id="2787622"/>
    <lineage>
        <taxon>Bacteria</taxon>
        <taxon>Pseudomonadati</taxon>
        <taxon>Pseudomonadota</taxon>
        <taxon>Gammaproteobacteria</taxon>
        <taxon>Enterobacterales</taxon>
        <taxon>Yersiniaceae</taxon>
        <taxon>Rahnella</taxon>
    </lineage>
</organism>
<sequence>MKISTSAAPSAVPVSSCPSPVAVWQQLLTYLFDRHYGLTLNDTPLHYESVIEEYIDACISLKDAVNFVAERYGLLRIDCSSFSFTEQPPFISYVNILQARRATGLMQQEGYKEISVLTQGKRTTEGRTNENPR</sequence>
<reference evidence="1 2" key="1">
    <citation type="submission" date="2020-11" db="EMBL/GenBank/DDBJ databases">
        <title>Taxonomic investigation of Rahnella strains.</title>
        <authorList>
            <person name="Lee S.D."/>
        </authorList>
    </citation>
    <scope>NUCLEOTIDE SEQUENCE [LARGE SCALE GENOMIC DNA]</scope>
    <source>
        <strain evidence="1 2">SAP-17</strain>
    </source>
</reference>
<keyword evidence="2" id="KW-1185">Reference proteome</keyword>
<accession>A0ABS0E297</accession>
<evidence type="ECO:0000313" key="1">
    <source>
        <dbReference type="EMBL" id="MBF7979222.1"/>
    </source>
</evidence>
<name>A0ABS0E297_9GAMM</name>
<proteinExistence type="predicted"/>
<gene>
    <name evidence="1" type="ORF">IV433_07335</name>
</gene>
<dbReference type="Pfam" id="PF06755">
    <property type="entry name" value="CbtA_toxin"/>
    <property type="match status" value="1"/>
</dbReference>
<dbReference type="Proteomes" id="UP000636811">
    <property type="component" value="Unassembled WGS sequence"/>
</dbReference>
<dbReference type="InterPro" id="IPR009610">
    <property type="entry name" value="CbtA_toxin"/>
</dbReference>